<comment type="caution">
    <text evidence="2">The sequence shown here is derived from an EMBL/GenBank/DDBJ whole genome shotgun (WGS) entry which is preliminary data.</text>
</comment>
<dbReference type="InterPro" id="IPR050834">
    <property type="entry name" value="Glycosyltransf_2"/>
</dbReference>
<dbReference type="PANTHER" id="PTHR43685">
    <property type="entry name" value="GLYCOSYLTRANSFERASE"/>
    <property type="match status" value="1"/>
</dbReference>
<dbReference type="GO" id="GO:0016740">
    <property type="term" value="F:transferase activity"/>
    <property type="evidence" value="ECO:0007669"/>
    <property type="project" value="UniProtKB-KW"/>
</dbReference>
<reference evidence="2 3" key="1">
    <citation type="submission" date="2020-07" db="EMBL/GenBank/DDBJ databases">
        <title>Exploring microbial biodiversity for novel pathways involved in the catabolism of aromatic compounds derived from lignin.</title>
        <authorList>
            <person name="Elkins J."/>
        </authorList>
    </citation>
    <scope>NUCLEOTIDE SEQUENCE [LARGE SCALE GENOMIC DNA]</scope>
    <source>
        <strain evidence="2 3">H2C3C</strain>
    </source>
</reference>
<dbReference type="Proteomes" id="UP000540929">
    <property type="component" value="Unassembled WGS sequence"/>
</dbReference>
<dbReference type="PANTHER" id="PTHR43685:SF2">
    <property type="entry name" value="GLYCOSYLTRANSFERASE 2-LIKE DOMAIN-CONTAINING PROTEIN"/>
    <property type="match status" value="1"/>
</dbReference>
<evidence type="ECO:0000259" key="1">
    <source>
        <dbReference type="Pfam" id="PF00535"/>
    </source>
</evidence>
<dbReference type="AlphaFoldDB" id="A0A7Y9WJZ1"/>
<protein>
    <submittedName>
        <fullName evidence="2">Glycosyltransferase involved in cell wall biosynthesis</fullName>
    </submittedName>
</protein>
<organism evidence="2 3">
    <name type="scientific">Paraburkholderia bryophila</name>
    <dbReference type="NCBI Taxonomy" id="420952"/>
    <lineage>
        <taxon>Bacteria</taxon>
        <taxon>Pseudomonadati</taxon>
        <taxon>Pseudomonadota</taxon>
        <taxon>Betaproteobacteria</taxon>
        <taxon>Burkholderiales</taxon>
        <taxon>Burkholderiaceae</taxon>
        <taxon>Paraburkholderia</taxon>
    </lineage>
</organism>
<dbReference type="Gene3D" id="3.40.50.2000">
    <property type="entry name" value="Glycogen Phosphorylase B"/>
    <property type="match status" value="1"/>
</dbReference>
<dbReference type="EMBL" id="JACCAS010000001">
    <property type="protein sequence ID" value="NYH22319.1"/>
    <property type="molecule type" value="Genomic_DNA"/>
</dbReference>
<dbReference type="SUPFAM" id="SSF53448">
    <property type="entry name" value="Nucleotide-diphospho-sugar transferases"/>
    <property type="match status" value="1"/>
</dbReference>
<dbReference type="Pfam" id="PF00535">
    <property type="entry name" value="Glycos_transf_2"/>
    <property type="match status" value="1"/>
</dbReference>
<dbReference type="SUPFAM" id="SSF53756">
    <property type="entry name" value="UDP-Glycosyltransferase/glycogen phosphorylase"/>
    <property type="match status" value="1"/>
</dbReference>
<proteinExistence type="predicted"/>
<evidence type="ECO:0000313" key="3">
    <source>
        <dbReference type="Proteomes" id="UP000540929"/>
    </source>
</evidence>
<dbReference type="Pfam" id="PF13692">
    <property type="entry name" value="Glyco_trans_1_4"/>
    <property type="match status" value="1"/>
</dbReference>
<dbReference type="InterPro" id="IPR029044">
    <property type="entry name" value="Nucleotide-diphossugar_trans"/>
</dbReference>
<keyword evidence="3" id="KW-1185">Reference proteome</keyword>
<name>A0A7Y9WJZ1_9BURK</name>
<sequence length="1277" mass="143421">MKVETVIRDTQWFAESVKMQPEVSVLLYVGNRDTLELRRAVESVLAQTLTAIQLIVIDDSFDEKVSLWLAEAQESHPQIGVLRHSYVIGLPAVGWVEAIQHARAPWIVLARESDVLNQDALAKLHQEARREPGSICFGYIEIVERDESGAIQFSGRHAQRGKSMIDLRVSNFIGRNAVLIPRHAIDVVGFVDPHVLMERSAEWDLWRRLSERFEMKSIDLAIGTGGADTLQDETVGLDLWAIEERMRTPRNDLLKLACIGEYDIDALDPAHGWPTREVCLDLSSRRGLPGRTLSDTRPLVDASVEDDGYLLVVNVQYDASTALYFDMLPPPFAYRIRVVSNTSTPSPDALARATAVVVSRAVRSCQAWIDAARDLGIPAYYFLDDNMPLLVETGEAGMAGEDFRLDALRDTLEEFDGILLSSLPLMEYFQEHKLHPRLLHFPIVCAAQKHLSEQFQAGREPKDPDEIVFAFMGGLHRSQAVWDLILPALAQIASEGKRIHFIAPVMKSDSKLIDALPASVRVTLLPWDPGYAFALRRFAQMSPDYVLLAPSKTTNNKYKTRHPLLTANLVGAVAVLPSIEPYVDVADGSVALMVDQPFEREGWYRVLHRIVEGHVDVEGMKERNRIYCEREFSGEINVRVLHDVMAEGGGIPSWPLQYRRLNTFSASRASSGAALNRDADESWASSAHELSALRHMRRYSWRHRVLSRPSDLWDHCSPAFWALQRDALKHGWRRPGGTLEFSDDLHALQVREYEVMLPVGTLDGMAFALVVDGPRRGKITVELLSDSGELAAHATRELSRIDLTRPVRFMFDPVEIPTGSRWRVRLRCYASVPVYVYEMVNRRKFGTSYSLPTPFMELLFGDKNPAAISARAQGSVDSPPADSEAFVKVKLVIEGDIPTNQIIERLLVEAIGTRGQVRKLLLAEFTPDTLLDGGIVIMSRTASPASLPMIEWMKAYGVPFVYYIDDNFWELAGDTPLAQFYRSAPVRRTLDRSINDAKAVIVNAPLLGEYIKDRYPEASISFLNAPFDFSLLEGLPRAAKSEHEVRIGFAGSITRADDFVEILPALTRLRDTYGNVTLTFFGYCPPELINSERVTYVPHVANYSEFIRLKASHSLDIGLAPMAASAANLYKTNNKYREYGAMKIAGIYTDTSPYKECVMDGETGLLVNHSIEAWYEALEKLVTDVDLRARIATAAYEDVKTNYAQSVVAQQWGVFLRSYARQYRTSTPGKSAHPVAIVRIRARRWLGQTRIRVLVRIARIRSRVVGLAHRMHGERGQ</sequence>
<dbReference type="Gene3D" id="3.90.550.10">
    <property type="entry name" value="Spore Coat Polysaccharide Biosynthesis Protein SpsA, Chain A"/>
    <property type="match status" value="1"/>
</dbReference>
<evidence type="ECO:0000313" key="2">
    <source>
        <dbReference type="EMBL" id="NYH22319.1"/>
    </source>
</evidence>
<feature type="domain" description="Glycosyltransferase 2-like" evidence="1">
    <location>
        <begin position="34"/>
        <end position="142"/>
    </location>
</feature>
<gene>
    <name evidence="2" type="ORF">GGD40_001798</name>
</gene>
<dbReference type="RefSeq" id="WP_179743405.1">
    <property type="nucleotide sequence ID" value="NZ_JACCAS010000001.1"/>
</dbReference>
<keyword evidence="2" id="KW-0808">Transferase</keyword>
<dbReference type="InterPro" id="IPR001173">
    <property type="entry name" value="Glyco_trans_2-like"/>
</dbReference>
<accession>A0A7Y9WJZ1</accession>